<feature type="region of interest" description="Disordered" evidence="3">
    <location>
        <begin position="1"/>
        <end position="26"/>
    </location>
</feature>
<dbReference type="Gene3D" id="3.30.470.20">
    <property type="entry name" value="ATP-grasp fold, B domain"/>
    <property type="match status" value="1"/>
</dbReference>
<dbReference type="EMBL" id="JBFOLK010000003">
    <property type="protein sequence ID" value="KAL2525785.1"/>
    <property type="molecule type" value="Genomic_DNA"/>
</dbReference>
<proteinExistence type="predicted"/>
<organism evidence="4 5">
    <name type="scientific">Abeliophyllum distichum</name>
    <dbReference type="NCBI Taxonomy" id="126358"/>
    <lineage>
        <taxon>Eukaryota</taxon>
        <taxon>Viridiplantae</taxon>
        <taxon>Streptophyta</taxon>
        <taxon>Embryophyta</taxon>
        <taxon>Tracheophyta</taxon>
        <taxon>Spermatophyta</taxon>
        <taxon>Magnoliopsida</taxon>
        <taxon>eudicotyledons</taxon>
        <taxon>Gunneridae</taxon>
        <taxon>Pentapetalae</taxon>
        <taxon>asterids</taxon>
        <taxon>lamiids</taxon>
        <taxon>Lamiales</taxon>
        <taxon>Oleaceae</taxon>
        <taxon>Forsythieae</taxon>
        <taxon>Abeliophyllum</taxon>
    </lineage>
</organism>
<evidence type="ECO:0000256" key="3">
    <source>
        <dbReference type="SAM" id="MobiDB-lite"/>
    </source>
</evidence>
<accession>A0ABD1UMM1</accession>
<evidence type="ECO:0000256" key="2">
    <source>
        <dbReference type="ARBA" id="ARBA00034629"/>
    </source>
</evidence>
<dbReference type="PANTHER" id="PTHR12750">
    <property type="entry name" value="DIPHOSPHOINOSITOL PENTAKISPHOSPHATE KINASE"/>
    <property type="match status" value="1"/>
</dbReference>
<dbReference type="Gene3D" id="3.40.1500.10">
    <property type="entry name" value="Coproporphyrinogen III oxidase, aerobic"/>
    <property type="match status" value="1"/>
</dbReference>
<dbReference type="Proteomes" id="UP001604336">
    <property type="component" value="Unassembled WGS sequence"/>
</dbReference>
<dbReference type="SUPFAM" id="SSF102886">
    <property type="entry name" value="Coproporphyrinogen III oxidase"/>
    <property type="match status" value="1"/>
</dbReference>
<keyword evidence="5" id="KW-1185">Reference proteome</keyword>
<evidence type="ECO:0000256" key="1">
    <source>
        <dbReference type="ARBA" id="ARBA00033696"/>
    </source>
</evidence>
<dbReference type="AlphaFoldDB" id="A0ABD1UMM1"/>
<comment type="catalytic activity">
    <reaction evidence="2">
        <text>1D-myo-inositol hexakisphosphate + ATP = 1-diphospho-1D-myo-inositol 2,3,4,5,6-pentakisphosphate + ADP</text>
        <dbReference type="Rhea" id="RHEA:37459"/>
        <dbReference type="ChEBI" id="CHEBI:30616"/>
        <dbReference type="ChEBI" id="CHEBI:58130"/>
        <dbReference type="ChEBI" id="CHEBI:74946"/>
        <dbReference type="ChEBI" id="CHEBI:456216"/>
        <dbReference type="EC" id="2.7.4.24"/>
    </reaction>
    <physiologicalReaction direction="left-to-right" evidence="2">
        <dbReference type="Rhea" id="RHEA:37460"/>
    </physiologicalReaction>
</comment>
<feature type="region of interest" description="Disordered" evidence="3">
    <location>
        <begin position="72"/>
        <end position="103"/>
    </location>
</feature>
<dbReference type="PANTHER" id="PTHR12750:SF9">
    <property type="entry name" value="INOSITOL HEXAKISPHOSPHATE AND DIPHOSPHOINOSITOL-PENTAKISPHOSPHATE KINASE"/>
    <property type="match status" value="1"/>
</dbReference>
<comment type="caution">
    <text evidence="4">The sequence shown here is derived from an EMBL/GenBank/DDBJ whole genome shotgun (WGS) entry which is preliminary data.</text>
</comment>
<name>A0ABD1UMM1_9LAMI</name>
<protein>
    <submittedName>
        <fullName evidence="4">TFIIF-interacting CTD phosphatase</fullName>
    </submittedName>
</protein>
<sequence length="231" mass="26192">MDEGKGRVEARTPAVSHIHPYSDPRDSRLYQPIDLLKERERRPVYTVGPEYAHSEARKYPVVDGVVMRNLDGKETKKKVTGRNSRETANPRVSRQQKKLSENVQVQPKKVAELITSSARNKKVDLDTKFRLADDDSNKCLGYDADHDFNNAFINNEGHDSVTAHCVVETIFSPAFHLTRNTGAEISSAGGRIESILISLSLTTRLEYDLQSEDRSKKWKLLDACINPKEWI</sequence>
<reference evidence="5" key="1">
    <citation type="submission" date="2024-07" db="EMBL/GenBank/DDBJ databases">
        <title>Two chromosome-level genome assemblies of Korean endemic species Abeliophyllum distichum and Forsythia ovata (Oleaceae).</title>
        <authorList>
            <person name="Jang H."/>
        </authorList>
    </citation>
    <scope>NUCLEOTIDE SEQUENCE [LARGE SCALE GENOMIC DNA]</scope>
</reference>
<comment type="catalytic activity">
    <reaction evidence="1">
        <text>5-diphospho-1D-myo-inositol 1,2,3,4,6-pentakisphosphate + ATP + H(+) = 1,5-bis(diphospho)-1D-myo-inositol 2,3,4,6-tetrakisphosphate + ADP</text>
        <dbReference type="Rhea" id="RHEA:10276"/>
        <dbReference type="ChEBI" id="CHEBI:15378"/>
        <dbReference type="ChEBI" id="CHEBI:30616"/>
        <dbReference type="ChEBI" id="CHEBI:58628"/>
        <dbReference type="ChEBI" id="CHEBI:77983"/>
        <dbReference type="ChEBI" id="CHEBI:456216"/>
        <dbReference type="EC" id="2.7.4.24"/>
    </reaction>
    <physiologicalReaction direction="left-to-right" evidence="1">
        <dbReference type="Rhea" id="RHEA:10277"/>
    </physiologicalReaction>
</comment>
<dbReference type="InterPro" id="IPR036406">
    <property type="entry name" value="Coprogen_oxidase_aer_sf"/>
</dbReference>
<evidence type="ECO:0000313" key="5">
    <source>
        <dbReference type="Proteomes" id="UP001604336"/>
    </source>
</evidence>
<gene>
    <name evidence="4" type="ORF">Adt_10839</name>
</gene>
<feature type="compositionally biased region" description="Basic and acidic residues" evidence="3">
    <location>
        <begin position="1"/>
        <end position="10"/>
    </location>
</feature>
<evidence type="ECO:0000313" key="4">
    <source>
        <dbReference type="EMBL" id="KAL2525785.1"/>
    </source>
</evidence>
<dbReference type="InterPro" id="IPR037446">
    <property type="entry name" value="His_Pase_VIP1"/>
</dbReference>